<name>A0A3D8J2N4_9HELI</name>
<comment type="caution">
    <text evidence="1">The sequence shown here is derived from an EMBL/GenBank/DDBJ whole genome shotgun (WGS) entry which is preliminary data.</text>
</comment>
<organism evidence="1 2">
    <name type="scientific">Helicobacter brantae</name>
    <dbReference type="NCBI Taxonomy" id="375927"/>
    <lineage>
        <taxon>Bacteria</taxon>
        <taxon>Pseudomonadati</taxon>
        <taxon>Campylobacterota</taxon>
        <taxon>Epsilonproteobacteria</taxon>
        <taxon>Campylobacterales</taxon>
        <taxon>Helicobacteraceae</taxon>
        <taxon>Helicobacter</taxon>
    </lineage>
</organism>
<gene>
    <name evidence="1" type="ORF">CQA58_02340</name>
</gene>
<sequence length="132" mass="14900">MRFLCITFFIIFLIADSLDLRGAPSWIYQKDKLYGAVGSAYIVDSDVSGAIIEASASARAKIAYQIAINSKEINPNTQEELEEKICKIIEGSRSDKMWITKDGKTLYAWVEISDDMINKVHQLFEDKGERGE</sequence>
<dbReference type="Proteomes" id="UP000257045">
    <property type="component" value="Unassembled WGS sequence"/>
</dbReference>
<proteinExistence type="predicted"/>
<dbReference type="Gene3D" id="3.10.129.140">
    <property type="entry name" value="Helicobacter TNF-alpha-Inducing protein"/>
    <property type="match status" value="1"/>
</dbReference>
<evidence type="ECO:0000313" key="1">
    <source>
        <dbReference type="EMBL" id="RDU71405.1"/>
    </source>
</evidence>
<reference evidence="1 2" key="1">
    <citation type="submission" date="2018-04" db="EMBL/GenBank/DDBJ databases">
        <title>Novel Campyloabacter and Helicobacter Species and Strains.</title>
        <authorList>
            <person name="Mannion A.J."/>
            <person name="Shen Z."/>
            <person name="Fox J.G."/>
        </authorList>
    </citation>
    <scope>NUCLEOTIDE SEQUENCE [LARGE SCALE GENOMIC DNA]</scope>
    <source>
        <strain evidence="1 2">MIT 04-9366</strain>
    </source>
</reference>
<dbReference type="RefSeq" id="WP_115569117.1">
    <property type="nucleotide sequence ID" value="NZ_NXLV01000003.1"/>
</dbReference>
<protein>
    <submittedName>
        <fullName evidence="1">Uncharacterized protein</fullName>
    </submittedName>
</protein>
<accession>A0A3D8J2N4</accession>
<keyword evidence="2" id="KW-1185">Reference proteome</keyword>
<evidence type="ECO:0000313" key="2">
    <source>
        <dbReference type="Proteomes" id="UP000257045"/>
    </source>
</evidence>
<dbReference type="EMBL" id="NXLV01000003">
    <property type="protein sequence ID" value="RDU71405.1"/>
    <property type="molecule type" value="Genomic_DNA"/>
</dbReference>
<dbReference type="AlphaFoldDB" id="A0A3D8J2N4"/>